<feature type="compositionally biased region" description="Basic and acidic residues" evidence="1">
    <location>
        <begin position="23"/>
        <end position="35"/>
    </location>
</feature>
<accession>A0AAE1CMW4</accession>
<organism evidence="2 3">
    <name type="scientific">Elysia crispata</name>
    <name type="common">lettuce slug</name>
    <dbReference type="NCBI Taxonomy" id="231223"/>
    <lineage>
        <taxon>Eukaryota</taxon>
        <taxon>Metazoa</taxon>
        <taxon>Spiralia</taxon>
        <taxon>Lophotrochozoa</taxon>
        <taxon>Mollusca</taxon>
        <taxon>Gastropoda</taxon>
        <taxon>Heterobranchia</taxon>
        <taxon>Euthyneura</taxon>
        <taxon>Panpulmonata</taxon>
        <taxon>Sacoglossa</taxon>
        <taxon>Placobranchoidea</taxon>
        <taxon>Plakobranchidae</taxon>
        <taxon>Elysia</taxon>
    </lineage>
</organism>
<dbReference type="EMBL" id="JAWDGP010007517">
    <property type="protein sequence ID" value="KAK3715197.1"/>
    <property type="molecule type" value="Genomic_DNA"/>
</dbReference>
<feature type="compositionally biased region" description="Basic and acidic residues" evidence="1">
    <location>
        <begin position="45"/>
        <end position="62"/>
    </location>
</feature>
<name>A0AAE1CMW4_9GAST</name>
<evidence type="ECO:0000313" key="2">
    <source>
        <dbReference type="EMBL" id="KAK3715197.1"/>
    </source>
</evidence>
<feature type="region of interest" description="Disordered" evidence="1">
    <location>
        <begin position="1"/>
        <end position="68"/>
    </location>
</feature>
<evidence type="ECO:0000313" key="3">
    <source>
        <dbReference type="Proteomes" id="UP001283361"/>
    </source>
</evidence>
<sequence length="235" mass="26304">MASVQDDQEHNDRESSSEAGVSEAEKTEEGRREGSEGDLGSSSRLDSKKERPATVRESDVLRALKNRPQGLSLKDIKNIILQDNAALEKLPATSVKSKIMSALDKVIQKGQAVKQRRGMTFVLLQPEGPEQTNLGSRRERKKRSLSRSSKPGKRAKRKSSSHSRLRKTAQKRASGRNRGNRRKKSQTGLENHGTDTLRRQLNRPPALWQLSESQTGLENHGTDTLRRQLNRPTAL</sequence>
<reference evidence="2" key="1">
    <citation type="journal article" date="2023" name="G3 (Bethesda)">
        <title>A reference genome for the long-term kleptoplast-retaining sea slug Elysia crispata morphotype clarki.</title>
        <authorList>
            <person name="Eastman K.E."/>
            <person name="Pendleton A.L."/>
            <person name="Shaikh M.A."/>
            <person name="Suttiyut T."/>
            <person name="Ogas R."/>
            <person name="Tomko P."/>
            <person name="Gavelis G."/>
            <person name="Widhalm J.R."/>
            <person name="Wisecaver J.H."/>
        </authorList>
    </citation>
    <scope>NUCLEOTIDE SEQUENCE</scope>
    <source>
        <strain evidence="2">ECLA1</strain>
    </source>
</reference>
<keyword evidence="3" id="KW-1185">Reference proteome</keyword>
<feature type="compositionally biased region" description="Basic residues" evidence="1">
    <location>
        <begin position="138"/>
        <end position="185"/>
    </location>
</feature>
<feature type="region of interest" description="Disordered" evidence="1">
    <location>
        <begin position="122"/>
        <end position="235"/>
    </location>
</feature>
<dbReference type="AlphaFoldDB" id="A0AAE1CMW4"/>
<proteinExistence type="predicted"/>
<protein>
    <submittedName>
        <fullName evidence="2">Uncharacterized protein</fullName>
    </submittedName>
</protein>
<comment type="caution">
    <text evidence="2">The sequence shown here is derived from an EMBL/GenBank/DDBJ whole genome shotgun (WGS) entry which is preliminary data.</text>
</comment>
<gene>
    <name evidence="2" type="ORF">RRG08_040046</name>
</gene>
<feature type="compositionally biased region" description="Basic and acidic residues" evidence="1">
    <location>
        <begin position="7"/>
        <end position="16"/>
    </location>
</feature>
<dbReference type="Proteomes" id="UP001283361">
    <property type="component" value="Unassembled WGS sequence"/>
</dbReference>
<evidence type="ECO:0000256" key="1">
    <source>
        <dbReference type="SAM" id="MobiDB-lite"/>
    </source>
</evidence>